<sequence length="33" mass="3754">MKDDKSSEYSDHLMSKNQVSIDSKNLPPEPVFS</sequence>
<protein>
    <submittedName>
        <fullName evidence="2">Uncharacterized protein</fullName>
    </submittedName>
</protein>
<proteinExistence type="predicted"/>
<reference evidence="2" key="1">
    <citation type="submission" date="2018-05" db="EMBL/GenBank/DDBJ databases">
        <authorList>
            <person name="Lanie J.A."/>
            <person name="Ng W.-L."/>
            <person name="Kazmierczak K.M."/>
            <person name="Andrzejewski T.M."/>
            <person name="Davidsen T.M."/>
            <person name="Wayne K.J."/>
            <person name="Tettelin H."/>
            <person name="Glass J.I."/>
            <person name="Rusch D."/>
            <person name="Podicherti R."/>
            <person name="Tsui H.-C.T."/>
            <person name="Winkler M.E."/>
        </authorList>
    </citation>
    <scope>NUCLEOTIDE SEQUENCE</scope>
</reference>
<dbReference type="EMBL" id="UINC01063378">
    <property type="protein sequence ID" value="SVB90954.1"/>
    <property type="molecule type" value="Genomic_DNA"/>
</dbReference>
<evidence type="ECO:0000256" key="1">
    <source>
        <dbReference type="SAM" id="MobiDB-lite"/>
    </source>
</evidence>
<dbReference type="AlphaFoldDB" id="A0A382HU84"/>
<gene>
    <name evidence="2" type="ORF">METZ01_LOCUS243808</name>
</gene>
<feature type="compositionally biased region" description="Basic and acidic residues" evidence="1">
    <location>
        <begin position="1"/>
        <end position="14"/>
    </location>
</feature>
<feature type="region of interest" description="Disordered" evidence="1">
    <location>
        <begin position="1"/>
        <end position="33"/>
    </location>
</feature>
<organism evidence="2">
    <name type="scientific">marine metagenome</name>
    <dbReference type="NCBI Taxonomy" id="408172"/>
    <lineage>
        <taxon>unclassified sequences</taxon>
        <taxon>metagenomes</taxon>
        <taxon>ecological metagenomes</taxon>
    </lineage>
</organism>
<name>A0A382HU84_9ZZZZ</name>
<evidence type="ECO:0000313" key="2">
    <source>
        <dbReference type="EMBL" id="SVB90954.1"/>
    </source>
</evidence>
<accession>A0A382HU84</accession>